<proteinExistence type="predicted"/>
<dbReference type="Proteomes" id="UP000295292">
    <property type="component" value="Unassembled WGS sequence"/>
</dbReference>
<dbReference type="PANTHER" id="PTHR43080:SF2">
    <property type="entry name" value="CBS DOMAIN-CONTAINING PROTEIN"/>
    <property type="match status" value="1"/>
</dbReference>
<dbReference type="OrthoDB" id="1523762at2"/>
<dbReference type="RefSeq" id="WP_133584787.1">
    <property type="nucleotide sequence ID" value="NZ_SNYV01000014.1"/>
</dbReference>
<evidence type="ECO:0000256" key="2">
    <source>
        <dbReference type="PROSITE-ProRule" id="PRU00703"/>
    </source>
</evidence>
<dbReference type="InterPro" id="IPR046342">
    <property type="entry name" value="CBS_dom_sf"/>
</dbReference>
<dbReference type="Gene3D" id="3.10.580.10">
    <property type="entry name" value="CBS-domain"/>
    <property type="match status" value="1"/>
</dbReference>
<accession>A0A4R6WG40</accession>
<dbReference type="InterPro" id="IPR000644">
    <property type="entry name" value="CBS_dom"/>
</dbReference>
<organism evidence="4 5">
    <name type="scientific">Sphingobacterium yanglingense</name>
    <dbReference type="NCBI Taxonomy" id="1437280"/>
    <lineage>
        <taxon>Bacteria</taxon>
        <taxon>Pseudomonadati</taxon>
        <taxon>Bacteroidota</taxon>
        <taxon>Sphingobacteriia</taxon>
        <taxon>Sphingobacteriales</taxon>
        <taxon>Sphingobacteriaceae</taxon>
        <taxon>Sphingobacterium</taxon>
    </lineage>
</organism>
<dbReference type="Pfam" id="PF00571">
    <property type="entry name" value="CBS"/>
    <property type="match status" value="2"/>
</dbReference>
<evidence type="ECO:0000313" key="4">
    <source>
        <dbReference type="EMBL" id="TDQ77143.1"/>
    </source>
</evidence>
<evidence type="ECO:0000256" key="1">
    <source>
        <dbReference type="ARBA" id="ARBA00023122"/>
    </source>
</evidence>
<dbReference type="SUPFAM" id="SSF54631">
    <property type="entry name" value="CBS-domain pair"/>
    <property type="match status" value="1"/>
</dbReference>
<keyword evidence="1 2" id="KW-0129">CBS domain</keyword>
<reference evidence="4 5" key="1">
    <citation type="submission" date="2019-03" db="EMBL/GenBank/DDBJ databases">
        <title>Genomic Encyclopedia of Archaeal and Bacterial Type Strains, Phase II (KMG-II): from individual species to whole genera.</title>
        <authorList>
            <person name="Goeker M."/>
        </authorList>
    </citation>
    <scope>NUCLEOTIDE SEQUENCE [LARGE SCALE GENOMIC DNA]</scope>
    <source>
        <strain evidence="4 5">DSM 28353</strain>
    </source>
</reference>
<dbReference type="PROSITE" id="PS51371">
    <property type="entry name" value="CBS"/>
    <property type="match status" value="1"/>
</dbReference>
<gene>
    <name evidence="4" type="ORF">CLV99_2539</name>
</gene>
<dbReference type="EMBL" id="SNYV01000014">
    <property type="protein sequence ID" value="TDQ77143.1"/>
    <property type="molecule type" value="Genomic_DNA"/>
</dbReference>
<keyword evidence="5" id="KW-1185">Reference proteome</keyword>
<dbReference type="PANTHER" id="PTHR43080">
    <property type="entry name" value="CBS DOMAIN-CONTAINING PROTEIN CBSX3, MITOCHONDRIAL"/>
    <property type="match status" value="1"/>
</dbReference>
<protein>
    <submittedName>
        <fullName evidence="4">CBS domain protein</fullName>
    </submittedName>
</protein>
<dbReference type="InterPro" id="IPR051257">
    <property type="entry name" value="Diverse_CBS-Domain"/>
</dbReference>
<dbReference type="AlphaFoldDB" id="A0A4R6WG40"/>
<sequence length="219" mass="25084">MFIGQYISTDYHEVLHTDTVEFVLEKMSESHSKFLAVVKGNVFHGLVSEETLLDQTDLQVPIENLKIHFKSVYLFDYQHIYDALQLITTYDYCFIPVLNKKHEYIGVLTKQDLLIALNETLGNDEGAIIVLELGMRDNALSHIARIIEAENTNILSTAIHRLPESSKLEMTIKVNKTNIAAVVSSLWRNDYVVKATFRDGGQQSDIQDRYDLLMNYLDL</sequence>
<evidence type="ECO:0000313" key="5">
    <source>
        <dbReference type="Proteomes" id="UP000295292"/>
    </source>
</evidence>
<feature type="domain" description="CBS" evidence="3">
    <location>
        <begin position="67"/>
        <end position="125"/>
    </location>
</feature>
<comment type="caution">
    <text evidence="4">The sequence shown here is derived from an EMBL/GenBank/DDBJ whole genome shotgun (WGS) entry which is preliminary data.</text>
</comment>
<evidence type="ECO:0000259" key="3">
    <source>
        <dbReference type="PROSITE" id="PS51371"/>
    </source>
</evidence>
<name>A0A4R6WG40_9SPHI</name>